<gene>
    <name evidence="1" type="ORF">FAES_2100</name>
</gene>
<organism evidence="1 2">
    <name type="scientific">Fibrella aestuarina BUZ 2</name>
    <dbReference type="NCBI Taxonomy" id="1166018"/>
    <lineage>
        <taxon>Bacteria</taxon>
        <taxon>Pseudomonadati</taxon>
        <taxon>Bacteroidota</taxon>
        <taxon>Cytophagia</taxon>
        <taxon>Cytophagales</taxon>
        <taxon>Spirosomataceae</taxon>
        <taxon>Fibrella</taxon>
    </lineage>
</organism>
<dbReference type="STRING" id="1166018.FAES_2100"/>
<reference evidence="1 2" key="1">
    <citation type="journal article" date="2012" name="J. Bacteriol.">
        <title>Genome Sequence of Fibrella aestuarina BUZ 2T, a Filamentous Marine Bacterium.</title>
        <authorList>
            <person name="Filippini M."/>
            <person name="Qi W."/>
            <person name="Blom J."/>
            <person name="Goesmann A."/>
            <person name="Smits T.H."/>
            <person name="Bagheri H.C."/>
        </authorList>
    </citation>
    <scope>NUCLEOTIDE SEQUENCE [LARGE SCALE GENOMIC DNA]</scope>
    <source>
        <strain evidence="2">BUZ 2T</strain>
    </source>
</reference>
<sequence length="37" mass="4409">MRLMLPLVITTIMLVYSIPHLRKQEYYIRIPTGDYGI</sequence>
<protein>
    <submittedName>
        <fullName evidence="1">Uncharacterized protein</fullName>
    </submittedName>
</protein>
<dbReference type="KEGG" id="fae:FAES_2100"/>
<evidence type="ECO:0000313" key="2">
    <source>
        <dbReference type="Proteomes" id="UP000011058"/>
    </source>
</evidence>
<dbReference type="HOGENOM" id="CLU_3343910_0_0_10"/>
<dbReference type="EMBL" id="HE796683">
    <property type="protein sequence ID" value="CCH00109.1"/>
    <property type="molecule type" value="Genomic_DNA"/>
</dbReference>
<keyword evidence="2" id="KW-1185">Reference proteome</keyword>
<dbReference type="AlphaFoldDB" id="I0K7K6"/>
<proteinExistence type="predicted"/>
<dbReference type="Proteomes" id="UP000011058">
    <property type="component" value="Chromosome"/>
</dbReference>
<evidence type="ECO:0000313" key="1">
    <source>
        <dbReference type="EMBL" id="CCH00109.1"/>
    </source>
</evidence>
<accession>I0K7K6</accession>
<name>I0K7K6_9BACT</name>